<keyword evidence="3" id="KW-0677">Repeat</keyword>
<protein>
    <recommendedName>
        <fullName evidence="10">Tetratricopeptide repeat protein</fullName>
    </recommendedName>
</protein>
<keyword evidence="6" id="KW-0175">Coiled coil</keyword>
<dbReference type="InterPro" id="IPR036388">
    <property type="entry name" value="WH-like_DNA-bd_sf"/>
</dbReference>
<dbReference type="EMBL" id="WMEO01000018">
    <property type="protein sequence ID" value="MYL17201.1"/>
    <property type="molecule type" value="Genomic_DNA"/>
</dbReference>
<dbReference type="InterPro" id="IPR036390">
    <property type="entry name" value="WH_DNA-bd_sf"/>
</dbReference>
<sequence>MDPTPDPSEFKMRLGSTGPAISEQWFGMDKRVRDQFGKERGLPIWISRIVMCRAAYSFYMTASDGAPNKKGNEVQHLLTQDTRFQIVQNILAHPESLPSLRELEYVVDKGRSTIYEHLETLEKAGITDRFELEGADRDQPSTFYGLTPYGIRVVDDLDLFNDLDLLQEIYVAMDKPAEVQAYEAAPRPGKATQEELEDELAGHLEAIDETEGELDEQIQRRIEGLSFTLEQSSEIEIETSAAQELGQRLLNVLSDSAIGPQVLDGFRDIAEVAPDAIAPTIPRLIDLLDGADAECQTKALQVLAAIATSEEASFDTDVRDRLTNLDIFSLIRELPLVEARSLVEGLDELYAEIGATEARAEAMNALGQYAGRKALNPDVDADDAFGTATQAFETTVTQYEQLDKPLEQAESLHQLGLLHFLTDRDPVAEPFSEAASLYATNGEYESAARVYAQLSVMRSENDEFEAAADTIDHIESLDGSIEDESTRALISAAKALLKAHNGDVTEAISLLEESTIANADEMDKSIFGSVQLILAYHAIEAGNYETTIDLAESAKELAEETKTKRPKASAEQIISSALLRLNRGEEAKEHLEAAVECFKEIDDTDSTVDSLRQLANIQMIDGEFGPAISTVERGLSLLDENATIEQVELQLKMADIYAVSGDTDALEVSLKSIEELLDSKDIADERIQAELNHHWGGLRMNEGSPEAAIDEYTKAVDQYTATENLSLAITTQIELAEAYSELHEYTQAIDCLDTAIEFSEQTGEDTYRPTVLFRKADIHREKGNLDTALENIERILDSSGQQASRDIITGRARFERGSILSEMSQYAEARDNLTEALSTLREEGTSHLVVNVLRALVRVAVESEEPEQVISWCESAESYLDSCDESFPPETRLYFVKTRAQHQDPTAGVVDLFYVGLRYLDMDQVDNALQPLREAWNSHTELDSGTDAYTAALSAGVGFVGATRLVTLDEAQAAGDEVLEELESYTESLSDSARYLYQFLAESTNTHSNLELEAAERIDGDYSQLSQLEAVVFRDLVEQLRSDDDEFESDPTEPIRSAIGSTAAATGTAVKQQAASQSATSAAGMAGRRSAD</sequence>
<evidence type="ECO:0000256" key="1">
    <source>
        <dbReference type="ARBA" id="ARBA00004496"/>
    </source>
</evidence>
<accession>A0A6B1IFA2</accession>
<keyword evidence="2" id="KW-0963">Cytoplasm</keyword>
<keyword evidence="4 5" id="KW-0802">TPR repeat</keyword>
<dbReference type="GO" id="GO:0005737">
    <property type="term" value="C:cytoplasm"/>
    <property type="evidence" value="ECO:0007669"/>
    <property type="project" value="UniProtKB-SubCell"/>
</dbReference>
<evidence type="ECO:0000256" key="5">
    <source>
        <dbReference type="PROSITE-ProRule" id="PRU00339"/>
    </source>
</evidence>
<dbReference type="Proteomes" id="UP000460194">
    <property type="component" value="Unassembled WGS sequence"/>
</dbReference>
<dbReference type="InterPro" id="IPR019734">
    <property type="entry name" value="TPR_rpt"/>
</dbReference>
<evidence type="ECO:0000313" key="8">
    <source>
        <dbReference type="EMBL" id="MYL17201.1"/>
    </source>
</evidence>
<evidence type="ECO:0000256" key="7">
    <source>
        <dbReference type="SAM" id="MobiDB-lite"/>
    </source>
</evidence>
<proteinExistence type="predicted"/>
<feature type="repeat" description="TPR" evidence="5">
    <location>
        <begin position="729"/>
        <end position="762"/>
    </location>
</feature>
<dbReference type="PANTHER" id="PTHR46630:SF1">
    <property type="entry name" value="TETRATRICOPEPTIDE REPEAT PROTEIN 29"/>
    <property type="match status" value="1"/>
</dbReference>
<feature type="coiled-coil region" evidence="6">
    <location>
        <begin position="193"/>
        <end position="220"/>
    </location>
</feature>
<feature type="region of interest" description="Disordered" evidence="7">
    <location>
        <begin position="1043"/>
        <end position="1092"/>
    </location>
</feature>
<name>A0A6B1IFA2_9EURY</name>
<evidence type="ECO:0008006" key="10">
    <source>
        <dbReference type="Google" id="ProtNLM"/>
    </source>
</evidence>
<dbReference type="Gene3D" id="1.10.10.10">
    <property type="entry name" value="Winged helix-like DNA-binding domain superfamily/Winged helix DNA-binding domain"/>
    <property type="match status" value="1"/>
</dbReference>
<reference evidence="8 9" key="1">
    <citation type="submission" date="2019-11" db="EMBL/GenBank/DDBJ databases">
        <title>Genome sequences of 17 halophilic strains isolated from different environments.</title>
        <authorList>
            <person name="Furrow R.E."/>
        </authorList>
    </citation>
    <scope>NUCLEOTIDE SEQUENCE [LARGE SCALE GENOMIC DNA]</scope>
    <source>
        <strain evidence="8 9">22517_05_Cabo</strain>
    </source>
</reference>
<dbReference type="Gene3D" id="1.25.40.10">
    <property type="entry name" value="Tetratricopeptide repeat domain"/>
    <property type="match status" value="3"/>
</dbReference>
<feature type="compositionally biased region" description="Low complexity" evidence="7">
    <location>
        <begin position="1057"/>
        <end position="1083"/>
    </location>
</feature>
<evidence type="ECO:0000256" key="4">
    <source>
        <dbReference type="ARBA" id="ARBA00022803"/>
    </source>
</evidence>
<comment type="subcellular location">
    <subcellularLocation>
        <location evidence="1">Cytoplasm</location>
    </subcellularLocation>
</comment>
<evidence type="ECO:0000256" key="3">
    <source>
        <dbReference type="ARBA" id="ARBA00022737"/>
    </source>
</evidence>
<organism evidence="8 9">
    <name type="scientific">Halorubrum distributum</name>
    <dbReference type="NCBI Taxonomy" id="29283"/>
    <lineage>
        <taxon>Archaea</taxon>
        <taxon>Methanobacteriati</taxon>
        <taxon>Methanobacteriota</taxon>
        <taxon>Stenosarchaea group</taxon>
        <taxon>Halobacteria</taxon>
        <taxon>Halobacteriales</taxon>
        <taxon>Haloferacaceae</taxon>
        <taxon>Halorubrum</taxon>
        <taxon>Halorubrum distributum group</taxon>
    </lineage>
</organism>
<dbReference type="InterPro" id="IPR051476">
    <property type="entry name" value="Bac_ResReg_Asp_Phosphatase"/>
</dbReference>
<dbReference type="PROSITE" id="PS50005">
    <property type="entry name" value="TPR"/>
    <property type="match status" value="1"/>
</dbReference>
<evidence type="ECO:0000256" key="6">
    <source>
        <dbReference type="SAM" id="Coils"/>
    </source>
</evidence>
<dbReference type="Pfam" id="PF14938">
    <property type="entry name" value="SNAP"/>
    <property type="match status" value="1"/>
</dbReference>
<dbReference type="PANTHER" id="PTHR46630">
    <property type="entry name" value="TETRATRICOPEPTIDE REPEAT PROTEIN 29"/>
    <property type="match status" value="1"/>
</dbReference>
<dbReference type="SUPFAM" id="SSF46785">
    <property type="entry name" value="Winged helix' DNA-binding domain"/>
    <property type="match status" value="1"/>
</dbReference>
<comment type="caution">
    <text evidence="8">The sequence shown here is derived from an EMBL/GenBank/DDBJ whole genome shotgun (WGS) entry which is preliminary data.</text>
</comment>
<evidence type="ECO:0000256" key="2">
    <source>
        <dbReference type="ARBA" id="ARBA00022490"/>
    </source>
</evidence>
<dbReference type="AlphaFoldDB" id="A0A6B1IFA2"/>
<gene>
    <name evidence="8" type="ORF">GLW36_11155</name>
</gene>
<dbReference type="InterPro" id="IPR011990">
    <property type="entry name" value="TPR-like_helical_dom_sf"/>
</dbReference>
<dbReference type="SUPFAM" id="SSF48452">
    <property type="entry name" value="TPR-like"/>
    <property type="match status" value="3"/>
</dbReference>
<evidence type="ECO:0000313" key="9">
    <source>
        <dbReference type="Proteomes" id="UP000460194"/>
    </source>
</evidence>
<dbReference type="SMART" id="SM00028">
    <property type="entry name" value="TPR"/>
    <property type="match status" value="6"/>
</dbReference>